<keyword evidence="2" id="KW-0677">Repeat</keyword>
<dbReference type="InterPro" id="IPR001609">
    <property type="entry name" value="Myosin_head_motor_dom-like"/>
</dbReference>
<name>Q4SE97_TETNG</name>
<dbReference type="InterPro" id="IPR000048">
    <property type="entry name" value="IQ_motif_EF-hand-BS"/>
</dbReference>
<sequence>LVFQFTRVWIPDPEEVWKAAEITRDYKEGETVLHLKLEDETPLEYAVGAKGKPLPFLRNPDILVGENDLTALSYLHEPAVLHNLRVRFLESNHIYTYCGIVLVAINPYEQLQIYGEEVITAYSGQNMGDMDPHIFAVAEEAYKQMARDERNQSIIVSGESGAGKTVSAKYAMRFFATVGGSANDTNVEEKVLASSPIMEAIGNAKTTRNDNSSRFGKYIQIGFSRRYHIIGANMRTYLLEKSRVVFQADERNYHIFYQLCASASLPEFKDLALRIKDSTQNNVFKIIASILHLGNIEICSERDEDSCHISRDDIHLKHFCRLLGVELQQMEHWLCHRKLVTSAETYVKNMTSKQANNARAALAKHIYARMFDWIVDHINMALQTSSKQHSFIGVLDIYGFETFEVNSFEQFCINYANEKLQQQFNSHVFKLEQEEYMKEEIPWTMIEYYDNQPCIDLIEARLGVLDLLDEECKVPKGTDQNWAQKLYKQHSSSAHFQKPRMSNISFIIIHFADEVEYQCEGFLEKNRDRVYEEQINILKASQFQLVADLFHEKEDAGPSKSARVNVRPAKSIPKASNKDHKKTVGHQFRSSLHLLMDTLNATTPHYVRCIKPNDFKEAFTFDSGRAVQQLRACGVLETIRISAAGYPSRWTYSDFFNRYRVLMTKSDMMSTDKKLVCKNLLKTLIKEPDMFQFGKTKIFFRAGQVAYLEKLRADKFRAACIKIQKTVRGWLQRVRYRKIYRAAVTLQRYGRGYLARRAMIIQKYVRGWLQRRKFNRARAAAITIQCAYRRTLAKRQLKQLKIEARSAEHLKKLNTGMENKIVQMQRKMDEQSKDFKAQNEQLLLVNTTLGSEVNKLQKQLDQVRSKQDGEHLTSLQDELEMLREQLQEASADKKELEKEHSSEKMKLEKRVEELEKENALLKSEKEEMNQIILQQSLSSAGGGSIVSQSEASLQKELDQERQRYQNLVKEFSRLEQRYDNLKEEVSLTKFHPGHRRTTSNQSSIGSDSNYPSFSTSEVGDTEDAIQQVEEMGLEKAAMDISLFMKLQKRVRELEQERRRLQASVEKMEEINRRKRQELETENKNLKNDLNELRKTIADHASQNNSSNELQDGYNLLLSQLKAANEELDARKEEVLILKSQIVSTAQLLDKNDNLPESNGVPEMTNGTEPMDKEEAVKAYNGLCESKKLLEAQLQTQSKHHKDELEALHTQIELLRDDIEKKQEMLNYTASLSPEAKVEYSVQQEITRLTNENLDLKELVEKLEKNEKKLKKQLRIYMKKVQELEASQAAAAQNSRSKPELSRQVTVQRKEKDFEGMLEYSKEEEAHLLKALIMDMRPSTVSATVPCLPAYILFMCIRHADYINDDQKVESLLTSTINSVKKVLKVNVIDLHVCCCNFFFLNYRSWYFITRPLVFKRLAHIFGTTPQNFPVVSVQKNSDDFEMTSFWLANTSRLLHCLKQYSGDEVRIQMTRKGQRLARTRSAILSPFVQAFMKQNTGKQNEHCLKNFDLTEYRQVLSDLSIQIYQQLIKVAEGIIQPMIVSAMLESESIPSLAGVKPMGYRNRSSSMDTDAGGPSSYTLEALIRQLGQFLGIMQDHGMDPEIVGQVVRQLFHCINAVTLNNLLLRKDVCSWSNGMQLRYNTTQMEEWLRANNLYSSNAAATLEPIIQAAQLLQVKKKTIQDAEAICSLCSSLTTQQIVKILNLYTPLNEFEERVTVSFIRNIQNGLQERNDPPQLLVDTKHVFPVLFPYTPSALSLETLHIPASLGLEFLVRV</sequence>
<evidence type="ECO:0000256" key="3">
    <source>
        <dbReference type="ARBA" id="ARBA00022741"/>
    </source>
</evidence>
<feature type="binding site" evidence="10">
    <location>
        <begin position="158"/>
        <end position="165"/>
    </location>
    <ligand>
        <name>ATP</name>
        <dbReference type="ChEBI" id="CHEBI:30616"/>
    </ligand>
</feature>
<dbReference type="CDD" id="cd01380">
    <property type="entry name" value="MYSc_Myo5"/>
    <property type="match status" value="1"/>
</dbReference>
<dbReference type="PANTHER" id="PTHR13140">
    <property type="entry name" value="MYOSIN"/>
    <property type="match status" value="1"/>
</dbReference>
<feature type="domain" description="Myosin motor" evidence="14">
    <location>
        <begin position="64"/>
        <end position="713"/>
    </location>
</feature>
<evidence type="ECO:0000256" key="9">
    <source>
        <dbReference type="ARBA" id="ARBA00023203"/>
    </source>
</evidence>
<dbReference type="FunFam" id="1.20.58.530:FF:000002">
    <property type="entry name" value="Class V myosin"/>
    <property type="match status" value="1"/>
</dbReference>
<feature type="coiled-coil region" evidence="11">
    <location>
        <begin position="1043"/>
        <end position="1140"/>
    </location>
</feature>
<feature type="region of interest" description="Disordered" evidence="12">
    <location>
        <begin position="989"/>
        <end position="1021"/>
    </location>
</feature>
<feature type="region of interest" description="Actin-binding" evidence="10">
    <location>
        <begin position="592"/>
        <end position="614"/>
    </location>
</feature>
<evidence type="ECO:0000256" key="12">
    <source>
        <dbReference type="SAM" id="MobiDB-lite"/>
    </source>
</evidence>
<dbReference type="PROSITE" id="PS50096">
    <property type="entry name" value="IQ"/>
    <property type="match status" value="3"/>
</dbReference>
<feature type="region of interest" description="Disordered" evidence="12">
    <location>
        <begin position="557"/>
        <end position="580"/>
    </location>
</feature>
<dbReference type="GO" id="GO:0016459">
    <property type="term" value="C:myosin complex"/>
    <property type="evidence" value="ECO:0007669"/>
    <property type="project" value="UniProtKB-KW"/>
</dbReference>
<keyword evidence="3 10" id="KW-0547">Nucleotide-binding</keyword>
<reference evidence="15" key="2">
    <citation type="submission" date="2004-02" db="EMBL/GenBank/DDBJ databases">
        <authorList>
            <consortium name="Genoscope"/>
            <consortium name="Whitehead Institute Centre for Genome Research"/>
        </authorList>
    </citation>
    <scope>NUCLEOTIDE SEQUENCE</scope>
</reference>
<keyword evidence="9 10" id="KW-0009">Actin-binding</keyword>
<evidence type="ECO:0000256" key="7">
    <source>
        <dbReference type="ARBA" id="ARBA00023123"/>
    </source>
</evidence>
<comment type="similarity">
    <text evidence="1 10">Belongs to the TRAFAC class myosin-kinesin ATPase superfamily. Myosin family.</text>
</comment>
<evidence type="ECO:0000256" key="1">
    <source>
        <dbReference type="ARBA" id="ARBA00008314"/>
    </source>
</evidence>
<dbReference type="Pfam" id="PF00612">
    <property type="entry name" value="IQ"/>
    <property type="match status" value="3"/>
</dbReference>
<dbReference type="GO" id="GO:0005524">
    <property type="term" value="F:ATP binding"/>
    <property type="evidence" value="ECO:0007669"/>
    <property type="project" value="UniProtKB-UniRule"/>
</dbReference>
<keyword evidence="5" id="KW-0112">Calmodulin-binding</keyword>
<evidence type="ECO:0000313" key="15">
    <source>
        <dbReference type="EMBL" id="CAG01035.1"/>
    </source>
</evidence>
<keyword evidence="7 10" id="KW-0518">Myosin</keyword>
<feature type="region of interest" description="Disordered" evidence="12">
    <location>
        <begin position="888"/>
        <end position="907"/>
    </location>
</feature>
<dbReference type="GO" id="GO:0005737">
    <property type="term" value="C:cytoplasm"/>
    <property type="evidence" value="ECO:0007669"/>
    <property type="project" value="TreeGrafter"/>
</dbReference>
<feature type="coiled-coil region" evidence="11">
    <location>
        <begin position="1197"/>
        <end position="1286"/>
    </location>
</feature>
<dbReference type="KEGG" id="tng:GSTEN00019660G001"/>
<evidence type="ECO:0000256" key="4">
    <source>
        <dbReference type="ARBA" id="ARBA00022840"/>
    </source>
</evidence>
<dbReference type="InterPro" id="IPR027417">
    <property type="entry name" value="P-loop_NTPase"/>
</dbReference>
<accession>Q4SE97</accession>
<feature type="non-terminal residue" evidence="15">
    <location>
        <position position="1"/>
    </location>
</feature>
<evidence type="ECO:0000259" key="14">
    <source>
        <dbReference type="PROSITE" id="PS51456"/>
    </source>
</evidence>
<dbReference type="SMART" id="SM00242">
    <property type="entry name" value="MYSc"/>
    <property type="match status" value="1"/>
</dbReference>
<dbReference type="SUPFAM" id="SSF52540">
    <property type="entry name" value="P-loop containing nucleoside triphosphate hydrolases"/>
    <property type="match status" value="2"/>
</dbReference>
<protein>
    <submittedName>
        <fullName evidence="15">(spotted green pufferfish) hypothetical protein</fullName>
    </submittedName>
</protein>
<dbReference type="Gene3D" id="3.40.850.10">
    <property type="entry name" value="Kinesin motor domain"/>
    <property type="match status" value="2"/>
</dbReference>
<evidence type="ECO:0000256" key="6">
    <source>
        <dbReference type="ARBA" id="ARBA00023054"/>
    </source>
</evidence>
<dbReference type="InterPro" id="IPR036961">
    <property type="entry name" value="Kinesin_motor_dom_sf"/>
</dbReference>
<proteinExistence type="inferred from homology"/>
<keyword evidence="8 10" id="KW-0505">Motor protein</keyword>
<gene>
    <name evidence="15" type="ORF">GSTENG00019660001</name>
</gene>
<dbReference type="Gene3D" id="1.20.5.190">
    <property type="match status" value="2"/>
</dbReference>
<dbReference type="OrthoDB" id="6108017at2759"/>
<comment type="caution">
    <text evidence="15">The sequence shown here is derived from an EMBL/GenBank/DDBJ whole genome shotgun (WGS) entry which is preliminary data.</text>
</comment>
<organism evidence="15">
    <name type="scientific">Tetraodon nigroviridis</name>
    <name type="common">Spotted green pufferfish</name>
    <name type="synonym">Chelonodon nigroviridis</name>
    <dbReference type="NCBI Taxonomy" id="99883"/>
    <lineage>
        <taxon>Eukaryota</taxon>
        <taxon>Metazoa</taxon>
        <taxon>Chordata</taxon>
        <taxon>Craniata</taxon>
        <taxon>Vertebrata</taxon>
        <taxon>Euteleostomi</taxon>
        <taxon>Actinopterygii</taxon>
        <taxon>Neopterygii</taxon>
        <taxon>Teleostei</taxon>
        <taxon>Neoteleostei</taxon>
        <taxon>Acanthomorphata</taxon>
        <taxon>Eupercaria</taxon>
        <taxon>Tetraodontiformes</taxon>
        <taxon>Tetradontoidea</taxon>
        <taxon>Tetraodontidae</taxon>
        <taxon>Tetraodon</taxon>
    </lineage>
</organism>
<dbReference type="SMART" id="SM01132">
    <property type="entry name" value="DIL"/>
    <property type="match status" value="1"/>
</dbReference>
<dbReference type="SMART" id="SM00015">
    <property type="entry name" value="IQ"/>
    <property type="match status" value="3"/>
</dbReference>
<evidence type="ECO:0000256" key="2">
    <source>
        <dbReference type="ARBA" id="ARBA00022737"/>
    </source>
</evidence>
<evidence type="ECO:0000259" key="13">
    <source>
        <dbReference type="PROSITE" id="PS51126"/>
    </source>
</evidence>
<feature type="domain" description="Dilute" evidence="13">
    <location>
        <begin position="1373"/>
        <end position="1728"/>
    </location>
</feature>
<dbReference type="Pfam" id="PF01843">
    <property type="entry name" value="DIL"/>
    <property type="match status" value="1"/>
</dbReference>
<dbReference type="Pfam" id="PF25966">
    <property type="entry name" value="Myo5a"/>
    <property type="match status" value="1"/>
</dbReference>
<dbReference type="GO" id="GO:0016020">
    <property type="term" value="C:membrane"/>
    <property type="evidence" value="ECO:0007669"/>
    <property type="project" value="TreeGrafter"/>
</dbReference>
<dbReference type="FunFam" id="1.20.5.190:FF:000001">
    <property type="entry name" value="unconventional myosin-Va"/>
    <property type="match status" value="1"/>
</dbReference>
<dbReference type="GO" id="GO:0007015">
    <property type="term" value="P:actin filament organization"/>
    <property type="evidence" value="ECO:0007669"/>
    <property type="project" value="TreeGrafter"/>
</dbReference>
<keyword evidence="4 10" id="KW-0067">ATP-binding</keyword>
<dbReference type="InterPro" id="IPR002710">
    <property type="entry name" value="Dilute_dom"/>
</dbReference>
<evidence type="ECO:0000256" key="8">
    <source>
        <dbReference type="ARBA" id="ARBA00023175"/>
    </source>
</evidence>
<feature type="compositionally biased region" description="Polar residues" evidence="12">
    <location>
        <begin position="998"/>
        <end position="1018"/>
    </location>
</feature>
<keyword evidence="6 11" id="KW-0175">Coiled coil</keyword>
<dbReference type="PRINTS" id="PR00193">
    <property type="entry name" value="MYOSINHEAVY"/>
</dbReference>
<dbReference type="GO" id="GO:0051015">
    <property type="term" value="F:actin filament binding"/>
    <property type="evidence" value="ECO:0007669"/>
    <property type="project" value="TreeGrafter"/>
</dbReference>
<dbReference type="PANTHER" id="PTHR13140:SF356">
    <property type="entry name" value="UNCONVENTIONAL MYOSIN-VB"/>
    <property type="match status" value="1"/>
</dbReference>
<dbReference type="EMBL" id="CAAE01014624">
    <property type="protein sequence ID" value="CAG01035.1"/>
    <property type="molecule type" value="Genomic_DNA"/>
</dbReference>
<dbReference type="Pfam" id="PF00063">
    <property type="entry name" value="Myosin_head"/>
    <property type="match status" value="1"/>
</dbReference>
<reference evidence="15" key="1">
    <citation type="journal article" date="2004" name="Nature">
        <title>Genome duplication in the teleost fish Tetraodon nigroviridis reveals the early vertebrate proto-karyotype.</title>
        <authorList>
            <person name="Jaillon O."/>
            <person name="Aury J.-M."/>
            <person name="Brunet F."/>
            <person name="Petit J.-L."/>
            <person name="Stange-Thomann N."/>
            <person name="Mauceli E."/>
            <person name="Bouneau L."/>
            <person name="Fischer C."/>
            <person name="Ozouf-Costaz C."/>
            <person name="Bernot A."/>
            <person name="Nicaud S."/>
            <person name="Jaffe D."/>
            <person name="Fisher S."/>
            <person name="Lutfalla G."/>
            <person name="Dossat C."/>
            <person name="Segurens B."/>
            <person name="Dasilva C."/>
            <person name="Salanoubat M."/>
            <person name="Levy M."/>
            <person name="Boudet N."/>
            <person name="Castellano S."/>
            <person name="Anthouard V."/>
            <person name="Jubin C."/>
            <person name="Castelli V."/>
            <person name="Katinka M."/>
            <person name="Vacherie B."/>
            <person name="Biemont C."/>
            <person name="Skalli Z."/>
            <person name="Cattolico L."/>
            <person name="Poulain J."/>
            <person name="De Berardinis V."/>
            <person name="Cruaud C."/>
            <person name="Duprat S."/>
            <person name="Brottier P."/>
            <person name="Coutanceau J.-P."/>
            <person name="Gouzy J."/>
            <person name="Parra G."/>
            <person name="Lardier G."/>
            <person name="Chapple C."/>
            <person name="McKernan K.J."/>
            <person name="McEwan P."/>
            <person name="Bosak S."/>
            <person name="Kellis M."/>
            <person name="Volff J.-N."/>
            <person name="Guigo R."/>
            <person name="Zody M.C."/>
            <person name="Mesirov J."/>
            <person name="Lindblad-Toh K."/>
            <person name="Birren B."/>
            <person name="Nusbaum C."/>
            <person name="Kahn D."/>
            <person name="Robinson-Rechavi M."/>
            <person name="Laudet V."/>
            <person name="Schachter V."/>
            <person name="Quetier F."/>
            <person name="Saurin W."/>
            <person name="Scarpelli C."/>
            <person name="Wincker P."/>
            <person name="Lander E.S."/>
            <person name="Weissenbach J."/>
            <person name="Roest Crollius H."/>
        </authorList>
    </citation>
    <scope>NUCLEOTIDE SEQUENCE [LARGE SCALE GENOMIC DNA]</scope>
</reference>
<dbReference type="InterPro" id="IPR036103">
    <property type="entry name" value="MYSc_Myo5"/>
</dbReference>
<dbReference type="GO" id="GO:0000146">
    <property type="term" value="F:microfilament motor activity"/>
    <property type="evidence" value="ECO:0007669"/>
    <property type="project" value="TreeGrafter"/>
</dbReference>
<dbReference type="Gene3D" id="3.30.70.1590">
    <property type="match status" value="1"/>
</dbReference>
<dbReference type="InterPro" id="IPR058662">
    <property type="entry name" value="Myo5a/b_dom"/>
</dbReference>
<evidence type="ECO:0000256" key="11">
    <source>
        <dbReference type="SAM" id="Coils"/>
    </source>
</evidence>
<evidence type="ECO:0000256" key="5">
    <source>
        <dbReference type="ARBA" id="ARBA00022860"/>
    </source>
</evidence>
<dbReference type="PROSITE" id="PS51456">
    <property type="entry name" value="MYOSIN_MOTOR"/>
    <property type="match status" value="1"/>
</dbReference>
<dbReference type="Gene3D" id="1.20.58.530">
    <property type="match status" value="1"/>
</dbReference>
<dbReference type="PROSITE" id="PS51126">
    <property type="entry name" value="DILUTE"/>
    <property type="match status" value="1"/>
</dbReference>
<evidence type="ECO:0000256" key="10">
    <source>
        <dbReference type="PROSITE-ProRule" id="PRU00782"/>
    </source>
</evidence>